<reference evidence="6" key="1">
    <citation type="submission" date="2016-11" db="EMBL/GenBank/DDBJ databases">
        <authorList>
            <person name="Varghese N."/>
            <person name="Submissions S."/>
        </authorList>
    </citation>
    <scope>NUCLEOTIDE SEQUENCE [LARGE SCALE GENOMIC DNA]</scope>
    <source>
        <strain evidence="6">DSM 16990</strain>
    </source>
</reference>
<protein>
    <submittedName>
        <fullName evidence="5">Transcriptional regulator, AraC family</fullName>
    </submittedName>
</protein>
<dbReference type="Pfam" id="PF12833">
    <property type="entry name" value="HTH_18"/>
    <property type="match status" value="1"/>
</dbReference>
<dbReference type="STRING" id="288992.SAMN04488522_104631"/>
<dbReference type="InterPro" id="IPR003313">
    <property type="entry name" value="AraC-bd"/>
</dbReference>
<keyword evidence="3" id="KW-0804">Transcription</keyword>
<dbReference type="PRINTS" id="PR00032">
    <property type="entry name" value="HTHARAC"/>
</dbReference>
<dbReference type="SMART" id="SM00342">
    <property type="entry name" value="HTH_ARAC"/>
    <property type="match status" value="1"/>
</dbReference>
<dbReference type="InterPro" id="IPR018060">
    <property type="entry name" value="HTH_AraC"/>
</dbReference>
<organism evidence="5 6">
    <name type="scientific">Pedobacter caeni</name>
    <dbReference type="NCBI Taxonomy" id="288992"/>
    <lineage>
        <taxon>Bacteria</taxon>
        <taxon>Pseudomonadati</taxon>
        <taxon>Bacteroidota</taxon>
        <taxon>Sphingobacteriia</taxon>
        <taxon>Sphingobacteriales</taxon>
        <taxon>Sphingobacteriaceae</taxon>
        <taxon>Pedobacter</taxon>
    </lineage>
</organism>
<keyword evidence="6" id="KW-1185">Reference proteome</keyword>
<dbReference type="PANTHER" id="PTHR43280">
    <property type="entry name" value="ARAC-FAMILY TRANSCRIPTIONAL REGULATOR"/>
    <property type="match status" value="1"/>
</dbReference>
<evidence type="ECO:0000313" key="5">
    <source>
        <dbReference type="EMBL" id="SHG14359.1"/>
    </source>
</evidence>
<dbReference type="InterPro" id="IPR037923">
    <property type="entry name" value="HTH-like"/>
</dbReference>
<feature type="domain" description="HTH araC/xylS-type" evidence="4">
    <location>
        <begin position="189"/>
        <end position="287"/>
    </location>
</feature>
<dbReference type="RefSeq" id="WP_073233330.1">
    <property type="nucleotide sequence ID" value="NZ_FQUQ01000004.1"/>
</dbReference>
<gene>
    <name evidence="5" type="ORF">SAMN04488522_104631</name>
</gene>
<dbReference type="InterPro" id="IPR020449">
    <property type="entry name" value="Tscrpt_reg_AraC-type_HTH"/>
</dbReference>
<evidence type="ECO:0000256" key="3">
    <source>
        <dbReference type="ARBA" id="ARBA00023163"/>
    </source>
</evidence>
<name>A0A1M5HEF4_9SPHI</name>
<keyword evidence="2" id="KW-0238">DNA-binding</keyword>
<accession>A0A1M5HEF4</accession>
<dbReference type="SUPFAM" id="SSF51215">
    <property type="entry name" value="Regulatory protein AraC"/>
    <property type="match status" value="1"/>
</dbReference>
<evidence type="ECO:0000259" key="4">
    <source>
        <dbReference type="PROSITE" id="PS01124"/>
    </source>
</evidence>
<dbReference type="GO" id="GO:0003700">
    <property type="term" value="F:DNA-binding transcription factor activity"/>
    <property type="evidence" value="ECO:0007669"/>
    <property type="project" value="InterPro"/>
</dbReference>
<dbReference type="InterPro" id="IPR009057">
    <property type="entry name" value="Homeodomain-like_sf"/>
</dbReference>
<evidence type="ECO:0000256" key="2">
    <source>
        <dbReference type="ARBA" id="ARBA00023125"/>
    </source>
</evidence>
<dbReference type="Proteomes" id="UP000184287">
    <property type="component" value="Unassembled WGS sequence"/>
</dbReference>
<dbReference type="GO" id="GO:0043565">
    <property type="term" value="F:sequence-specific DNA binding"/>
    <property type="evidence" value="ECO:0007669"/>
    <property type="project" value="InterPro"/>
</dbReference>
<keyword evidence="1" id="KW-0805">Transcription regulation</keyword>
<dbReference type="EMBL" id="FQUQ01000004">
    <property type="protein sequence ID" value="SHG14359.1"/>
    <property type="molecule type" value="Genomic_DNA"/>
</dbReference>
<evidence type="ECO:0000313" key="6">
    <source>
        <dbReference type="Proteomes" id="UP000184287"/>
    </source>
</evidence>
<sequence length="289" mass="33977">MIKQIPVLDCCTLSGYKEDELLVDHLADYLHKHSSLAFPHRHNFYHMVLFTSGGGAHAIDFTRFEVRPMHMYFMVPGQVHTWEFEGEVNGYVINFSREFFQSLLLRPDFLNGFSFLNGIAQDGAFQVPAHMEEEMTAFFERIYEQVNRVKPLQKDLVSVMLLYVFMRMEQQLSPAEKHKFPVYNYTLLRNFQKLIEQHFTNLRLPKDYADLLYITPNHLNALCKEYLGMQAGEVIRNRILLEAKRLLVSQDMTISEISDELSFNDNSYFTKFFKKLVGMTPEEFRKNKA</sequence>
<dbReference type="OrthoDB" id="2585681at2"/>
<dbReference type="Gene3D" id="1.10.10.60">
    <property type="entry name" value="Homeodomain-like"/>
    <property type="match status" value="1"/>
</dbReference>
<dbReference type="AlphaFoldDB" id="A0A1M5HEF4"/>
<dbReference type="PROSITE" id="PS01124">
    <property type="entry name" value="HTH_ARAC_FAMILY_2"/>
    <property type="match status" value="1"/>
</dbReference>
<dbReference type="Pfam" id="PF02311">
    <property type="entry name" value="AraC_binding"/>
    <property type="match status" value="1"/>
</dbReference>
<dbReference type="PANTHER" id="PTHR43280:SF32">
    <property type="entry name" value="TRANSCRIPTIONAL REGULATORY PROTEIN"/>
    <property type="match status" value="1"/>
</dbReference>
<proteinExistence type="predicted"/>
<dbReference type="SUPFAM" id="SSF46689">
    <property type="entry name" value="Homeodomain-like"/>
    <property type="match status" value="1"/>
</dbReference>
<evidence type="ECO:0000256" key="1">
    <source>
        <dbReference type="ARBA" id="ARBA00023015"/>
    </source>
</evidence>